<feature type="binding site" evidence="1">
    <location>
        <position position="101"/>
    </location>
    <ligand>
        <name>Zn(2+)</name>
        <dbReference type="ChEBI" id="CHEBI:29105"/>
    </ligand>
</feature>
<evidence type="ECO:0000313" key="3">
    <source>
        <dbReference type="EMBL" id="KAK3314262.1"/>
    </source>
</evidence>
<dbReference type="SUPFAM" id="SSF101152">
    <property type="entry name" value="Mob1/phocein"/>
    <property type="match status" value="1"/>
</dbReference>
<dbReference type="Proteomes" id="UP001283341">
    <property type="component" value="Unassembled WGS sequence"/>
</dbReference>
<feature type="region of interest" description="Disordered" evidence="2">
    <location>
        <begin position="1"/>
        <end position="49"/>
    </location>
</feature>
<comment type="caution">
    <text evidence="3">The sequence shown here is derived from an EMBL/GenBank/DDBJ whole genome shotgun (WGS) entry which is preliminary data.</text>
</comment>
<dbReference type="InterPro" id="IPR005301">
    <property type="entry name" value="MOB_kinase_act_fam"/>
</dbReference>
<feature type="binding site" evidence="1">
    <location>
        <position position="106"/>
    </location>
    <ligand>
        <name>Zn(2+)</name>
        <dbReference type="ChEBI" id="CHEBI:29105"/>
    </ligand>
</feature>
<dbReference type="Pfam" id="PF03637">
    <property type="entry name" value="Mob1_phocein"/>
    <property type="match status" value="1"/>
</dbReference>
<dbReference type="Gene3D" id="1.20.140.30">
    <property type="entry name" value="MOB kinase activator"/>
    <property type="match status" value="1"/>
</dbReference>
<keyword evidence="1" id="KW-0862">Zinc</keyword>
<keyword evidence="1" id="KW-0479">Metal-binding</keyword>
<dbReference type="EMBL" id="JAUEDM010000007">
    <property type="protein sequence ID" value="KAK3314262.1"/>
    <property type="molecule type" value="Genomic_DNA"/>
</dbReference>
<proteinExistence type="predicted"/>
<dbReference type="SMART" id="SM01388">
    <property type="entry name" value="Mob1_phocein"/>
    <property type="match status" value="1"/>
</dbReference>
<reference evidence="3" key="2">
    <citation type="submission" date="2023-06" db="EMBL/GenBank/DDBJ databases">
        <authorList>
            <consortium name="Lawrence Berkeley National Laboratory"/>
            <person name="Haridas S."/>
            <person name="Hensen N."/>
            <person name="Bonometti L."/>
            <person name="Westerberg I."/>
            <person name="Brannstrom I.O."/>
            <person name="Guillou S."/>
            <person name="Cros-Aarteil S."/>
            <person name="Calhoun S."/>
            <person name="Kuo A."/>
            <person name="Mondo S."/>
            <person name="Pangilinan J."/>
            <person name="Riley R."/>
            <person name="Labutti K."/>
            <person name="Andreopoulos B."/>
            <person name="Lipzen A."/>
            <person name="Chen C."/>
            <person name="Yanf M."/>
            <person name="Daum C."/>
            <person name="Ng V."/>
            <person name="Clum A."/>
            <person name="Steindorff A."/>
            <person name="Ohm R."/>
            <person name="Martin F."/>
            <person name="Silar P."/>
            <person name="Natvig D."/>
            <person name="Lalanne C."/>
            <person name="Gautier V."/>
            <person name="Ament-Velasquez S.L."/>
            <person name="Kruys A."/>
            <person name="Hutchinson M.I."/>
            <person name="Powell A.J."/>
            <person name="Barry K."/>
            <person name="Miller A.N."/>
            <person name="Grigoriev I.V."/>
            <person name="Debuchy R."/>
            <person name="Gladieux P."/>
            <person name="Thoren M.H."/>
            <person name="Johannesson H."/>
        </authorList>
    </citation>
    <scope>NUCLEOTIDE SEQUENCE</scope>
    <source>
        <strain evidence="3">CBS 118394</strain>
    </source>
</reference>
<dbReference type="AlphaFoldDB" id="A0AAE0HXA4"/>
<evidence type="ECO:0000256" key="1">
    <source>
        <dbReference type="PIRSR" id="PIRSR605301-1"/>
    </source>
</evidence>
<accession>A0AAE0HXA4</accession>
<reference evidence="3" key="1">
    <citation type="journal article" date="2023" name="Mol. Phylogenet. Evol.">
        <title>Genome-scale phylogeny and comparative genomics of the fungal order Sordariales.</title>
        <authorList>
            <person name="Hensen N."/>
            <person name="Bonometti L."/>
            <person name="Westerberg I."/>
            <person name="Brannstrom I.O."/>
            <person name="Guillou S."/>
            <person name="Cros-Aarteil S."/>
            <person name="Calhoun S."/>
            <person name="Haridas S."/>
            <person name="Kuo A."/>
            <person name="Mondo S."/>
            <person name="Pangilinan J."/>
            <person name="Riley R."/>
            <person name="LaButti K."/>
            <person name="Andreopoulos B."/>
            <person name="Lipzen A."/>
            <person name="Chen C."/>
            <person name="Yan M."/>
            <person name="Daum C."/>
            <person name="Ng V."/>
            <person name="Clum A."/>
            <person name="Steindorff A."/>
            <person name="Ohm R.A."/>
            <person name="Martin F."/>
            <person name="Silar P."/>
            <person name="Natvig D.O."/>
            <person name="Lalanne C."/>
            <person name="Gautier V."/>
            <person name="Ament-Velasquez S.L."/>
            <person name="Kruys A."/>
            <person name="Hutchinson M.I."/>
            <person name="Powell A.J."/>
            <person name="Barry K."/>
            <person name="Miller A.N."/>
            <person name="Grigoriev I.V."/>
            <person name="Debuchy R."/>
            <person name="Gladieux P."/>
            <person name="Hiltunen Thoren M."/>
            <person name="Johannesson H."/>
        </authorList>
    </citation>
    <scope>NUCLEOTIDE SEQUENCE</scope>
    <source>
        <strain evidence="3">CBS 118394</strain>
    </source>
</reference>
<gene>
    <name evidence="3" type="ORF">B0H66DRAFT_537505</name>
</gene>
<dbReference type="InterPro" id="IPR036703">
    <property type="entry name" value="MOB_kinase_act_sf"/>
</dbReference>
<evidence type="ECO:0000256" key="2">
    <source>
        <dbReference type="SAM" id="MobiDB-lite"/>
    </source>
</evidence>
<name>A0AAE0HXA4_9PEZI</name>
<organism evidence="3 4">
    <name type="scientific">Apodospora peruviana</name>
    <dbReference type="NCBI Taxonomy" id="516989"/>
    <lineage>
        <taxon>Eukaryota</taxon>
        <taxon>Fungi</taxon>
        <taxon>Dikarya</taxon>
        <taxon>Ascomycota</taxon>
        <taxon>Pezizomycotina</taxon>
        <taxon>Sordariomycetes</taxon>
        <taxon>Sordariomycetidae</taxon>
        <taxon>Sordariales</taxon>
        <taxon>Lasiosphaeriaceae</taxon>
        <taxon>Apodospora</taxon>
    </lineage>
</organism>
<evidence type="ECO:0000313" key="4">
    <source>
        <dbReference type="Proteomes" id="UP001283341"/>
    </source>
</evidence>
<protein>
    <submittedName>
        <fullName evidence="3">Uncharacterized protein</fullName>
    </submittedName>
</protein>
<sequence length="243" mass="26379">MRAGGEDQVIQNPPDGDDHQHHLPQSNPTGVGAGVDTAEDPGRNSSARGFRRSHFVNPEAFVFCNPPDQSQKWVGRGSGLPPNFFKTCQTIFRQMFRVYAHLYWSHFKNRFKLDLEKLSHHLDGDYSESVEEGGPGADGQPLNNLRAALAMAGEDVIDPGHEFGAGREEHELTDGSGYGTLPSTKYLYTVLAASADPGKIHPASPMSSVSDNLPWVILTNTACFCGGGGHDSQELGYVNSNIK</sequence>
<keyword evidence="4" id="KW-1185">Reference proteome</keyword>